<protein>
    <submittedName>
        <fullName evidence="1">Uncharacterized protein</fullName>
    </submittedName>
</protein>
<evidence type="ECO:0000313" key="1">
    <source>
        <dbReference type="EMBL" id="KAJ2877636.1"/>
    </source>
</evidence>
<feature type="non-terminal residue" evidence="1">
    <location>
        <position position="1"/>
    </location>
</feature>
<reference evidence="1" key="1">
    <citation type="submission" date="2022-07" db="EMBL/GenBank/DDBJ databases">
        <title>Phylogenomic reconstructions and comparative analyses of Kickxellomycotina fungi.</title>
        <authorList>
            <person name="Reynolds N.K."/>
            <person name="Stajich J.E."/>
            <person name="Barry K."/>
            <person name="Grigoriev I.V."/>
            <person name="Crous P."/>
            <person name="Smith M.E."/>
        </authorList>
    </citation>
    <scope>NUCLEOTIDE SEQUENCE</scope>
    <source>
        <strain evidence="1">CBS 190363</strain>
    </source>
</reference>
<gene>
    <name evidence="1" type="ORF">IWW38_006527</name>
</gene>
<dbReference type="EMBL" id="JANBVB010003768">
    <property type="protein sequence ID" value="KAJ2877636.1"/>
    <property type="molecule type" value="Genomic_DNA"/>
</dbReference>
<accession>A0ACC1LSP0</accession>
<dbReference type="Proteomes" id="UP001139981">
    <property type="component" value="Unassembled WGS sequence"/>
</dbReference>
<evidence type="ECO:0000313" key="2">
    <source>
        <dbReference type="Proteomes" id="UP001139981"/>
    </source>
</evidence>
<comment type="caution">
    <text evidence="1">The sequence shown here is derived from an EMBL/GenBank/DDBJ whole genome shotgun (WGS) entry which is preliminary data.</text>
</comment>
<proteinExistence type="predicted"/>
<organism evidence="1 2">
    <name type="scientific">Coemansia aciculifera</name>
    <dbReference type="NCBI Taxonomy" id="417176"/>
    <lineage>
        <taxon>Eukaryota</taxon>
        <taxon>Fungi</taxon>
        <taxon>Fungi incertae sedis</taxon>
        <taxon>Zoopagomycota</taxon>
        <taxon>Kickxellomycotina</taxon>
        <taxon>Kickxellomycetes</taxon>
        <taxon>Kickxellales</taxon>
        <taxon>Kickxellaceae</taxon>
        <taxon>Coemansia</taxon>
    </lineage>
</organism>
<feature type="non-terminal residue" evidence="1">
    <location>
        <position position="322"/>
    </location>
</feature>
<keyword evidence="2" id="KW-1185">Reference proteome</keyword>
<name>A0ACC1LSP0_9FUNG</name>
<sequence length="322" mass="35628">ATVEIPPNHRELPNEIHKIGLDEDSAVPFKIRGVLAHARDALRRVEQFDCVLREFEDRGSMAPRFEGQIKYPVELAWDWDVTAAADYVPPGLRRRRSLAATAAAAAAATTTTTTSVSNTAGSTTVVANNIGRRPPPPRRPADSLNHNHRADPPVLQRRNIDRVRKPQEPPQWNAHVLDRRTVDDTPTRRLNLGPITRLVQEFNHAPSSHATPAKPSSSYHHHHHAQYNNILRTPAAPNRSHPQHLVLHTPANPAAASKANILEAAQLAFHDACFIPDVGWCMAATTAFDGEEEEADPDDYVITMLFNDGCRVLVRAKDQVAS</sequence>